<dbReference type="AlphaFoldDB" id="A0A2T3N480"/>
<dbReference type="EMBL" id="PYMC01000001">
    <property type="protein sequence ID" value="PSW07242.1"/>
    <property type="molecule type" value="Genomic_DNA"/>
</dbReference>
<dbReference type="OrthoDB" id="7055897at2"/>
<comment type="caution">
    <text evidence="3">The sequence shown here is derived from an EMBL/GenBank/DDBJ whole genome shotgun (WGS) entry which is preliminary data.</text>
</comment>
<evidence type="ECO:0000313" key="4">
    <source>
        <dbReference type="Proteomes" id="UP000240904"/>
    </source>
</evidence>
<keyword evidence="4" id="KW-1185">Reference proteome</keyword>
<accession>A0A2T3N480</accession>
<feature type="chain" id="PRO_5015535867" evidence="2">
    <location>
        <begin position="20"/>
        <end position="928"/>
    </location>
</feature>
<evidence type="ECO:0000256" key="1">
    <source>
        <dbReference type="SAM" id="MobiDB-lite"/>
    </source>
</evidence>
<dbReference type="PROSITE" id="PS51257">
    <property type="entry name" value="PROKAR_LIPOPROTEIN"/>
    <property type="match status" value="1"/>
</dbReference>
<feature type="region of interest" description="Disordered" evidence="1">
    <location>
        <begin position="897"/>
        <end position="928"/>
    </location>
</feature>
<organism evidence="3 4">
    <name type="scientific">Photobacterium lipolyticum</name>
    <dbReference type="NCBI Taxonomy" id="266810"/>
    <lineage>
        <taxon>Bacteria</taxon>
        <taxon>Pseudomonadati</taxon>
        <taxon>Pseudomonadota</taxon>
        <taxon>Gammaproteobacteria</taxon>
        <taxon>Vibrionales</taxon>
        <taxon>Vibrionaceae</taxon>
        <taxon>Photobacterium</taxon>
    </lineage>
</organism>
<evidence type="ECO:0000313" key="3">
    <source>
        <dbReference type="EMBL" id="PSW07242.1"/>
    </source>
</evidence>
<feature type="signal peptide" evidence="2">
    <location>
        <begin position="1"/>
        <end position="19"/>
    </location>
</feature>
<keyword evidence="2" id="KW-0732">Signal</keyword>
<sequence length="928" mass="103195">MRAYLGLFLCAAAAGLLQACGGGSGDPVNVAGEQVPVSTQFSINVDSPVGLTTAYNTGFTLINHAYADAQVNLTDNNFAIVLLDQVGNIYRQANITSWEKQSNGLYIIDANVAKRFNAVLLVDLYNTPDFTVGEPLPDNLLMAPLTASDVVVTLNSTMAYSALAKRVVQDQEWSIFYEVVSDPSRRKLAAAQDFVDDVGEELDVTLMPQIGTLGMRIRDLMTLSIVKRVTAGIIERKYSEQTGNKDSVEAVLNGGYWRLNSFASNDGSGINADNMQYINPITTTTEYDWGKDGVNDIALTEQFTYISENTTFTSNDIKNQVLTARGWVGLYNYSKVLLATSSTAMLTDAALTESDNAGTFLEVSSYSLAGKKLHDFLSTKENHHLIKYIAEGAVFEDGAIGYYFTWRPENERYTLCNNRNDSAACRISPIAMPVTFYTAVNDVMNSEASGTILNVNGFKLSDNVIVEFVKDEDEPNGGSVHYWFNIAGDNWQIQKTASWASAQPFGFNMIQFEVPEAITQLDNSYRFNTRYLFLVEDQGYVNIGETILDPQEFHYSGFNDAAKEQIFTAASRDNLPPFGYCYFGDNQAATEDKFLNAVIECGGDERFTTQSVSDLFDQQLVQIDPEGNIKTIILKENNIWEFYTNGVLQGSEKTWSLTEQGYLRLNWNPPLKDDDFDLWALTSRDPDNKLLAIKTYMARKEDIGAPTREIYTQITKEYAPDELAVCADNDSGWSQETTTPTVKKSLPQYQDQAASCMVTWDNKTTRFTEAMLIGQDGDNSDDMALTFRNDTSRYLRLSDSFSGDFFLGKYVDSDGCGFNFDIKWKINEDGTLYYEASDGSMNERITITESDGLDFAIKAFNHQTRWQTDETLQYTAEEGEIWSDTVTLIRASDVPDVEHNPDGAEPLAGGTILNDGQECELPPPPAEG</sequence>
<evidence type="ECO:0000256" key="2">
    <source>
        <dbReference type="SAM" id="SignalP"/>
    </source>
</evidence>
<gene>
    <name evidence="3" type="ORF">C9I89_00540</name>
</gene>
<reference evidence="3 4" key="1">
    <citation type="submission" date="2018-03" db="EMBL/GenBank/DDBJ databases">
        <title>Whole genome sequencing of Histamine producing bacteria.</title>
        <authorList>
            <person name="Butler K."/>
        </authorList>
    </citation>
    <scope>NUCLEOTIDE SEQUENCE [LARGE SCALE GENOMIC DNA]</scope>
    <source>
        <strain evidence="3 4">DSM 16190</strain>
    </source>
</reference>
<proteinExistence type="predicted"/>
<dbReference type="Proteomes" id="UP000240904">
    <property type="component" value="Unassembled WGS sequence"/>
</dbReference>
<dbReference type="RefSeq" id="WP_107281395.1">
    <property type="nucleotide sequence ID" value="NZ_PYMC01000001.1"/>
</dbReference>
<protein>
    <submittedName>
        <fullName evidence="3">Hydrogenase expression protein HypA</fullName>
    </submittedName>
</protein>
<name>A0A2T3N480_9GAMM</name>